<feature type="compositionally biased region" description="Pro residues" evidence="1">
    <location>
        <begin position="270"/>
        <end position="279"/>
    </location>
</feature>
<gene>
    <name evidence="3" type="ORF">ATI61_106501</name>
</gene>
<feature type="compositionally biased region" description="Polar residues" evidence="1">
    <location>
        <begin position="326"/>
        <end position="336"/>
    </location>
</feature>
<accession>A0ABX9K0V4</accession>
<dbReference type="RefSeq" id="WP_047854306.1">
    <property type="nucleotide sequence ID" value="NZ_CP011509.1"/>
</dbReference>
<name>A0ABX9K0V4_9BACT</name>
<proteinExistence type="predicted"/>
<comment type="caution">
    <text evidence="3">The sequence shown here is derived from an EMBL/GenBank/DDBJ whole genome shotgun (WGS) entry which is preliminary data.</text>
</comment>
<keyword evidence="4" id="KW-1185">Reference proteome</keyword>
<feature type="signal peptide" evidence="2">
    <location>
        <begin position="1"/>
        <end position="24"/>
    </location>
</feature>
<reference evidence="3 4" key="1">
    <citation type="submission" date="2018-08" db="EMBL/GenBank/DDBJ databases">
        <title>Genomic Encyclopedia of Archaeal and Bacterial Type Strains, Phase II (KMG-II): from individual species to whole genera.</title>
        <authorList>
            <person name="Goeker M."/>
        </authorList>
    </citation>
    <scope>NUCLEOTIDE SEQUENCE [LARGE SCALE GENOMIC DNA]</scope>
    <source>
        <strain evidence="3 4">DSM 2261</strain>
    </source>
</reference>
<evidence type="ECO:0000256" key="1">
    <source>
        <dbReference type="SAM" id="MobiDB-lite"/>
    </source>
</evidence>
<protein>
    <recommendedName>
        <fullName evidence="5">Lipoprotein</fullName>
    </recommendedName>
</protein>
<sequence length="418" mass="45294">MRFTTGWLHRLSRLALLLWLTGCAAQSTVRAPRWYGQSGPVSAGGLPGTARAGSRTVEIDFEAATPQRAEELRRSGVQLPRVSERTADPRTHRDFVEWRVTAVGFGLTEGGYLLYCEGLPLPVLVPESQVDLGVTSSEPLGAFLYPDRDSALAELEARGTETGHRRYAWYRGVGGALIVPTLFSPATTPRIARTMLEVREHLARTTQRELKVLLLTLTGTKVLQGVFSRVLRVGAEPEPRPLPRKEPLGSQTPASRPSAPQSAPTVLEPVPAPAAPVPVPGSAAPSPGLVQALSGGNPTPRVAPGPRLSRDVAVAPTPPREMVTNRPISSSPTQNAQVQADIRYLRTMGATNIRVNQQQLKLGNRPRVGTNRPDLQFDYNGRRYQVEYDTPASGRGPSHQSRITSNDPDAEIILLIVP</sequence>
<evidence type="ECO:0000313" key="3">
    <source>
        <dbReference type="EMBL" id="REG31031.1"/>
    </source>
</evidence>
<evidence type="ECO:0000313" key="4">
    <source>
        <dbReference type="Proteomes" id="UP000256345"/>
    </source>
</evidence>
<keyword evidence="2" id="KW-0732">Signal</keyword>
<dbReference type="Proteomes" id="UP000256345">
    <property type="component" value="Unassembled WGS sequence"/>
</dbReference>
<evidence type="ECO:0008006" key="5">
    <source>
        <dbReference type="Google" id="ProtNLM"/>
    </source>
</evidence>
<evidence type="ECO:0000256" key="2">
    <source>
        <dbReference type="SAM" id="SignalP"/>
    </source>
</evidence>
<organism evidence="3 4">
    <name type="scientific">Archangium gephyra</name>
    <dbReference type="NCBI Taxonomy" id="48"/>
    <lineage>
        <taxon>Bacteria</taxon>
        <taxon>Pseudomonadati</taxon>
        <taxon>Myxococcota</taxon>
        <taxon>Myxococcia</taxon>
        <taxon>Myxococcales</taxon>
        <taxon>Cystobacterineae</taxon>
        <taxon>Archangiaceae</taxon>
        <taxon>Archangium</taxon>
    </lineage>
</organism>
<feature type="chain" id="PRO_5046209449" description="Lipoprotein" evidence="2">
    <location>
        <begin position="25"/>
        <end position="418"/>
    </location>
</feature>
<feature type="compositionally biased region" description="Low complexity" evidence="1">
    <location>
        <begin position="248"/>
        <end position="265"/>
    </location>
</feature>
<dbReference type="EMBL" id="QUMU01000006">
    <property type="protein sequence ID" value="REG31031.1"/>
    <property type="molecule type" value="Genomic_DNA"/>
</dbReference>
<feature type="compositionally biased region" description="Basic and acidic residues" evidence="1">
    <location>
        <begin position="236"/>
        <end position="247"/>
    </location>
</feature>
<feature type="region of interest" description="Disordered" evidence="1">
    <location>
        <begin position="236"/>
        <end position="336"/>
    </location>
</feature>